<dbReference type="Proteomes" id="UP000285970">
    <property type="component" value="Unassembled WGS sequence"/>
</dbReference>
<dbReference type="AlphaFoldDB" id="A0A3S3MA66"/>
<feature type="domain" description="HTH marR-type" evidence="1">
    <location>
        <begin position="1"/>
        <end position="121"/>
    </location>
</feature>
<evidence type="ECO:0000313" key="2">
    <source>
        <dbReference type="EMBL" id="RWR16245.1"/>
    </source>
</evidence>
<dbReference type="InterPro" id="IPR039422">
    <property type="entry name" value="MarR/SlyA-like"/>
</dbReference>
<sequence length="131" mass="13956">MVNAVVDELDRRGHPGVTATLEFALVAIRAGAGDASALGRALGVSKQAAAKTIATLETLGYVRREPDPVDARRKLLTISERGEEMTVLGAAAFDRLRLRWAESVGIADVERAERALAVLLDLDGISPVRPL</sequence>
<proteinExistence type="predicted"/>
<dbReference type="GO" id="GO:0006950">
    <property type="term" value="P:response to stress"/>
    <property type="evidence" value="ECO:0007669"/>
    <property type="project" value="TreeGrafter"/>
</dbReference>
<name>A0A3S3MA66_9MICO</name>
<protein>
    <submittedName>
        <fullName evidence="2">MarR family transcriptional regulator</fullName>
    </submittedName>
</protein>
<dbReference type="InterPro" id="IPR036388">
    <property type="entry name" value="WH-like_DNA-bd_sf"/>
</dbReference>
<evidence type="ECO:0000259" key="1">
    <source>
        <dbReference type="PROSITE" id="PS50995"/>
    </source>
</evidence>
<dbReference type="InterPro" id="IPR036390">
    <property type="entry name" value="WH_DNA-bd_sf"/>
</dbReference>
<dbReference type="SMART" id="SM00347">
    <property type="entry name" value="HTH_MARR"/>
    <property type="match status" value="1"/>
</dbReference>
<evidence type="ECO:0000313" key="3">
    <source>
        <dbReference type="Proteomes" id="UP000285970"/>
    </source>
</evidence>
<dbReference type="PROSITE" id="PS50995">
    <property type="entry name" value="HTH_MARR_2"/>
    <property type="match status" value="1"/>
</dbReference>
<dbReference type="OrthoDB" id="3296622at2"/>
<gene>
    <name evidence="2" type="ORF">D8Y23_13960</name>
</gene>
<dbReference type="Gene3D" id="1.10.10.10">
    <property type="entry name" value="Winged helix-like DNA-binding domain superfamily/Winged helix DNA-binding domain"/>
    <property type="match status" value="1"/>
</dbReference>
<dbReference type="PANTHER" id="PTHR33164">
    <property type="entry name" value="TRANSCRIPTIONAL REGULATOR, MARR FAMILY"/>
    <property type="match status" value="1"/>
</dbReference>
<dbReference type="GO" id="GO:0003700">
    <property type="term" value="F:DNA-binding transcription factor activity"/>
    <property type="evidence" value="ECO:0007669"/>
    <property type="project" value="InterPro"/>
</dbReference>
<comment type="caution">
    <text evidence="2">The sequence shown here is derived from an EMBL/GenBank/DDBJ whole genome shotgun (WGS) entry which is preliminary data.</text>
</comment>
<accession>A0A3S3MA66</accession>
<dbReference type="InterPro" id="IPR000835">
    <property type="entry name" value="HTH_MarR-typ"/>
</dbReference>
<dbReference type="Pfam" id="PF12802">
    <property type="entry name" value="MarR_2"/>
    <property type="match status" value="1"/>
</dbReference>
<dbReference type="PANTHER" id="PTHR33164:SF43">
    <property type="entry name" value="HTH-TYPE TRANSCRIPTIONAL REPRESSOR YETL"/>
    <property type="match status" value="1"/>
</dbReference>
<reference evidence="2 3" key="1">
    <citation type="journal article" date="2018" name="Front. Microbiol.">
        <title>Novel Insights Into Bacterial Dimethylsulfoniopropionate Catabolism in the East China Sea.</title>
        <authorList>
            <person name="Liu J."/>
            <person name="Liu J."/>
            <person name="Zhang S.H."/>
            <person name="Liang J."/>
            <person name="Lin H."/>
            <person name="Song D."/>
            <person name="Yang G.P."/>
            <person name="Todd J.D."/>
            <person name="Zhang X.H."/>
        </authorList>
    </citation>
    <scope>NUCLEOTIDE SEQUENCE [LARGE SCALE GENOMIC DNA]</scope>
    <source>
        <strain evidence="2 3">ZYFD042</strain>
    </source>
</reference>
<dbReference type="EMBL" id="RBZY01000061">
    <property type="protein sequence ID" value="RWR16245.1"/>
    <property type="molecule type" value="Genomic_DNA"/>
</dbReference>
<organism evidence="2 3">
    <name type="scientific">Microbacterium enclense</name>
    <dbReference type="NCBI Taxonomy" id="993073"/>
    <lineage>
        <taxon>Bacteria</taxon>
        <taxon>Bacillati</taxon>
        <taxon>Actinomycetota</taxon>
        <taxon>Actinomycetes</taxon>
        <taxon>Micrococcales</taxon>
        <taxon>Microbacteriaceae</taxon>
        <taxon>Microbacterium</taxon>
    </lineage>
</organism>
<dbReference type="SUPFAM" id="SSF46785">
    <property type="entry name" value="Winged helix' DNA-binding domain"/>
    <property type="match status" value="1"/>
</dbReference>